<gene>
    <name evidence="1" type="ORF">SAMN04487894_1072</name>
</gene>
<dbReference type="STRING" id="1285928.SAMN04487894_1072"/>
<dbReference type="RefSeq" id="WP_090390627.1">
    <property type="nucleotide sequence ID" value="NZ_FMZO01000007.1"/>
</dbReference>
<dbReference type="OrthoDB" id="1490305at2"/>
<keyword evidence="2" id="KW-1185">Reference proteome</keyword>
<evidence type="ECO:0000313" key="1">
    <source>
        <dbReference type="EMBL" id="SDD21294.1"/>
    </source>
</evidence>
<organism evidence="1 2">
    <name type="scientific">Niabella drilacis (strain DSM 25811 / CCM 8410 / CCUG 62505 / LMG 26954 / E90)</name>
    <dbReference type="NCBI Taxonomy" id="1285928"/>
    <lineage>
        <taxon>Bacteria</taxon>
        <taxon>Pseudomonadati</taxon>
        <taxon>Bacteroidota</taxon>
        <taxon>Chitinophagia</taxon>
        <taxon>Chitinophagales</taxon>
        <taxon>Chitinophagaceae</taxon>
        <taxon>Niabella</taxon>
    </lineage>
</organism>
<name>A0A1G6SXG4_NIADE</name>
<dbReference type="AlphaFoldDB" id="A0A1G6SXG4"/>
<evidence type="ECO:0000313" key="2">
    <source>
        <dbReference type="Proteomes" id="UP000198757"/>
    </source>
</evidence>
<protein>
    <submittedName>
        <fullName evidence="1">Uncharacterized protein</fullName>
    </submittedName>
</protein>
<dbReference type="EMBL" id="FMZO01000007">
    <property type="protein sequence ID" value="SDD21294.1"/>
    <property type="molecule type" value="Genomic_DNA"/>
</dbReference>
<dbReference type="Proteomes" id="UP000198757">
    <property type="component" value="Unassembled WGS sequence"/>
</dbReference>
<accession>A0A1G6SXG4</accession>
<proteinExistence type="predicted"/>
<sequence>MLLTHPAFQLFSASLKEVVLQGIWQKVFLPAAGGDEDVKRSRLSFPGQTIPVALRWTTHPEFGFPRKPFNVYRRPGRYPAGGIRRLVENSAQAVNVWRSFDFHEELFVMAISCDVPAGQSLVLTPIGRDNTLMKAKKYTLTAAGTVLFKAPFMTGIQCEGMGTVTSLVGVTMQSVLNASDWQHIQVVGLPFKTGVVGGLGYDGDPQGFVPALLDAESAARLRLKLGQWLFMPPPSVSAADPQCPDVNWKHPEANDYLKFLQTEQLPMINDCLTNCDDYSWVRETRQVFYKKEYTVDGLHQPGGGPPQPAKAVIPVVNHTLLSVTNESPASLGLGFGTYDFPSMKQPGIETNEFKMMKTYAAASSQQLLGMDYMVTAAYVVRPFEKFEFSFLEDLSRELVFAALNDERALPVTPEQLDAIGIQLNRPETRDAPYTQSVKLRWNQSVVPQGYGTAANYKAGSSTQVMNDAYPFDKDCYKNFFTPVPKVNGVEQDPGDVGRFIINATEEPIPLYGSETHKYFVAGWDVFGRWSGWSKKNFMAAAPQPQQPGIMALNLVLRPGVDLYTLAPSQSPVPCQLEIEFGWDWIDRSPSVIQIAGTFFDAALTEPPPGVPSFFGLKTGDTTTPVIEVHFPLNDPTVVPVVASPYQISIMHTNVPAVPSDPVVGSSDVPANNLVRYKLIIPNIDCSFPGGPPYQVAYAAYIRGLERVRIPVNEYSDWNPWDIPFDLVNRKKIQYTTQMDDPRPPAITTLPATVKFTAMPDAAKTARGKLTWPTATNAIGYHIWEASETAIRATLDKQLKQEFPSDSTKHLRPLSEPLTDRATQLRDLLAQPKYSEPCQRFFSRVNKEPVLQPAIELSLPGSADILFLYQVSSVNSANIESKKSNVIFFAVPQVIVPASPLLQVRRYKKKLESDPVGEGIEVKVVSTIGEEPLGYHLYRVRKKIAGNDVGMKGLPVYLETDAQWIDTEITFLNGTSYKGKKINDLGVSKSWRPFVYQAVAIGRADPERGLYSGISGGSTTELIYFPPDIPPAIVSAGLPASNAFCTRFEIDTSAPFEMLDLGKTRIEIFELDSNNQRVLKGSFIAHEVTEAATPVPLATNAGAADALPAISHTPVNHVTGITRFSLCVKGSPVKMILRITDPLNRSGEIQLES</sequence>
<reference evidence="2" key="1">
    <citation type="submission" date="2016-10" db="EMBL/GenBank/DDBJ databases">
        <authorList>
            <person name="Varghese N."/>
            <person name="Submissions S."/>
        </authorList>
    </citation>
    <scope>NUCLEOTIDE SEQUENCE [LARGE SCALE GENOMIC DNA]</scope>
    <source>
        <strain evidence="2">DSM 25811 / CCM 8410 / LMG 26954 / E90</strain>
    </source>
</reference>